<dbReference type="PROSITE" id="PS51257">
    <property type="entry name" value="PROKAR_LIPOPROTEIN"/>
    <property type="match status" value="1"/>
</dbReference>
<dbReference type="AlphaFoldDB" id="D2RRA4"/>
<dbReference type="Gene3D" id="2.60.120.1140">
    <property type="entry name" value="Protein of unknown function DUF192"/>
    <property type="match status" value="1"/>
</dbReference>
<reference evidence="2 3" key="1">
    <citation type="journal article" date="2010" name="Stand. Genomic Sci.">
        <title>Complete genome sequence of Haloterrigena turkmenica type strain (4k).</title>
        <authorList>
            <person name="Saunders E."/>
            <person name="Tindall B.J."/>
            <person name="Fahnrich R."/>
            <person name="Lapidus A."/>
            <person name="Copeland A."/>
            <person name="Del Rio T.G."/>
            <person name="Lucas S."/>
            <person name="Chen F."/>
            <person name="Tice H."/>
            <person name="Cheng J.F."/>
            <person name="Han C."/>
            <person name="Detter J.C."/>
            <person name="Bruce D."/>
            <person name="Goodwin L."/>
            <person name="Chain P."/>
            <person name="Pitluck S."/>
            <person name="Pati A."/>
            <person name="Ivanova N."/>
            <person name="Mavromatis K."/>
            <person name="Chen A."/>
            <person name="Palaniappan K."/>
            <person name="Land M."/>
            <person name="Hauser L."/>
            <person name="Chang Y.J."/>
            <person name="Jeffries C.D."/>
            <person name="Brettin T."/>
            <person name="Rohde M."/>
            <person name="Goker M."/>
            <person name="Bristow J."/>
            <person name="Eisen J.A."/>
            <person name="Markowitz V."/>
            <person name="Hugenholtz P."/>
            <person name="Klenk H.P."/>
            <person name="Kyrpides N.C."/>
        </authorList>
    </citation>
    <scope>NUCLEOTIDE SEQUENCE [LARGE SCALE GENOMIC DNA]</scope>
    <source>
        <strain evidence="3">ATCC 51198 / DSM 5511 / JCM 9101 / NCIMB 13204 / VKM B-1734 / 4k</strain>
    </source>
</reference>
<dbReference type="InterPro" id="IPR003795">
    <property type="entry name" value="DUF192"/>
</dbReference>
<dbReference type="PANTHER" id="PTHR37953">
    <property type="entry name" value="UPF0127 PROTEIN MJ1496"/>
    <property type="match status" value="1"/>
</dbReference>
<keyword evidence="3" id="KW-1185">Reference proteome</keyword>
<sequence>MTNEVSRRRLLGVAGAVAVAGCLDAGDSKETNGEGQIEPTNEPSIDESETANDSTATEANAAETVHEDYETTEVRAVTADGDELGTVTAAIADTSDLRYLGLSDTEELPPDRGMLFVYESVEERTFVMREMDFGIDIVYADADGSITDIHHAPAPGPNEDGNDQRYPGRGRYVLEANYEWTTEHDVSEGDILEFDLEESVEREE</sequence>
<evidence type="ECO:0000313" key="3">
    <source>
        <dbReference type="Proteomes" id="UP000001903"/>
    </source>
</evidence>
<dbReference type="Proteomes" id="UP000001903">
    <property type="component" value="Chromosome"/>
</dbReference>
<dbReference type="Pfam" id="PF02643">
    <property type="entry name" value="DUF192"/>
    <property type="match status" value="1"/>
</dbReference>
<feature type="region of interest" description="Disordered" evidence="1">
    <location>
        <begin position="24"/>
        <end position="66"/>
    </location>
</feature>
<evidence type="ECO:0008006" key="4">
    <source>
        <dbReference type="Google" id="ProtNLM"/>
    </source>
</evidence>
<protein>
    <recommendedName>
        <fullName evidence="4">DUF192 domain-containing protein</fullName>
    </recommendedName>
</protein>
<dbReference type="GeneID" id="8744264"/>
<dbReference type="RefSeq" id="WP_012944747.1">
    <property type="nucleotide sequence ID" value="NC_013743.1"/>
</dbReference>
<name>D2RRA4_HALTV</name>
<proteinExistence type="predicted"/>
<organism evidence="2 3">
    <name type="scientific">Haloterrigena turkmenica (strain ATCC 51198 / DSM 5511 / JCM 9101 / NCIMB 13204 / VKM B-1734 / 4k)</name>
    <name type="common">Halococcus turkmenicus</name>
    <dbReference type="NCBI Taxonomy" id="543526"/>
    <lineage>
        <taxon>Archaea</taxon>
        <taxon>Methanobacteriati</taxon>
        <taxon>Methanobacteriota</taxon>
        <taxon>Stenosarchaea group</taxon>
        <taxon>Halobacteria</taxon>
        <taxon>Halobacteriales</taxon>
        <taxon>Natrialbaceae</taxon>
        <taxon>Haloterrigena</taxon>
    </lineage>
</organism>
<accession>D2RRA4</accession>
<dbReference type="PANTHER" id="PTHR37953:SF1">
    <property type="entry name" value="UPF0127 PROTEIN MJ1496"/>
    <property type="match status" value="1"/>
</dbReference>
<dbReference type="InterPro" id="IPR038695">
    <property type="entry name" value="Saro_0823-like_sf"/>
</dbReference>
<dbReference type="EMBL" id="CP001860">
    <property type="protein sequence ID" value="ADB62500.1"/>
    <property type="molecule type" value="Genomic_DNA"/>
</dbReference>
<gene>
    <name evidence="2" type="ordered locus">Htur_3638</name>
</gene>
<feature type="region of interest" description="Disordered" evidence="1">
    <location>
        <begin position="149"/>
        <end position="168"/>
    </location>
</feature>
<dbReference type="KEGG" id="htu:Htur_3638"/>
<evidence type="ECO:0000313" key="2">
    <source>
        <dbReference type="EMBL" id="ADB62500.1"/>
    </source>
</evidence>
<dbReference type="eggNOG" id="arCOG03116">
    <property type="taxonomic scope" value="Archaea"/>
</dbReference>
<dbReference type="HOGENOM" id="CLU_097039_1_0_2"/>
<dbReference type="STRING" id="543526.Htur_3638"/>
<evidence type="ECO:0000256" key="1">
    <source>
        <dbReference type="SAM" id="MobiDB-lite"/>
    </source>
</evidence>
<dbReference type="OrthoDB" id="6763at2157"/>